<dbReference type="Proteomes" id="UP000054705">
    <property type="component" value="Unassembled WGS sequence"/>
</dbReference>
<dbReference type="EMBL" id="LGGS01000030">
    <property type="protein sequence ID" value="KUK83458.1"/>
    <property type="molecule type" value="Genomic_DNA"/>
</dbReference>
<protein>
    <recommendedName>
        <fullName evidence="4">Coat F domain-containing protein</fullName>
    </recommendedName>
</protein>
<feature type="compositionally biased region" description="Low complexity" evidence="1">
    <location>
        <begin position="117"/>
        <end position="129"/>
    </location>
</feature>
<sequence>MVIDEKDRLTDTLITQKYIASGYNSAASESANTQLMENFMGILRDEQQIQHEIFNEMKNRGWYQPSAAKMNDITQSLNQWSQELQRVQNNAFRRQGMQQSQPPGYQSGIPQYSYQPGFGQQQMGEAQQQPMYRPPQNPMA</sequence>
<reference evidence="3" key="1">
    <citation type="journal article" date="2015" name="MBio">
        <title>Genome-Resolved Metagenomic Analysis Reveals Roles for Candidate Phyla and Other Microbial Community Members in Biogeochemical Transformations in Oil Reservoirs.</title>
        <authorList>
            <person name="Hu P."/>
            <person name="Tom L."/>
            <person name="Singh A."/>
            <person name="Thomas B.C."/>
            <person name="Baker B.J."/>
            <person name="Piceno Y.M."/>
            <person name="Andersen G.L."/>
            <person name="Banfield J.F."/>
        </authorList>
    </citation>
    <scope>NUCLEOTIDE SEQUENCE [LARGE SCALE GENOMIC DNA]</scope>
</reference>
<comment type="caution">
    <text evidence="2">The sequence shown here is derived from an EMBL/GenBank/DDBJ whole genome shotgun (WGS) entry which is preliminary data.</text>
</comment>
<dbReference type="InterPro" id="IPR012851">
    <property type="entry name" value="Spore_coat_CotF-like"/>
</dbReference>
<evidence type="ECO:0008006" key="4">
    <source>
        <dbReference type="Google" id="ProtNLM"/>
    </source>
</evidence>
<organism evidence="2 3">
    <name type="scientific">Pelotomaculum thermopropionicum</name>
    <dbReference type="NCBI Taxonomy" id="110500"/>
    <lineage>
        <taxon>Bacteria</taxon>
        <taxon>Bacillati</taxon>
        <taxon>Bacillota</taxon>
        <taxon>Clostridia</taxon>
        <taxon>Eubacteriales</taxon>
        <taxon>Desulfotomaculaceae</taxon>
        <taxon>Pelotomaculum</taxon>
    </lineage>
</organism>
<evidence type="ECO:0000313" key="2">
    <source>
        <dbReference type="EMBL" id="KUK83458.1"/>
    </source>
</evidence>
<dbReference type="AlphaFoldDB" id="A0A101HVN3"/>
<proteinExistence type="predicted"/>
<accession>A0A101HVN3</accession>
<gene>
    <name evidence="2" type="ORF">XD97_0177</name>
</gene>
<dbReference type="Pfam" id="PF07875">
    <property type="entry name" value="Coat_F"/>
    <property type="match status" value="1"/>
</dbReference>
<feature type="compositionally biased region" description="Polar residues" evidence="1">
    <location>
        <begin position="94"/>
        <end position="114"/>
    </location>
</feature>
<name>A0A101HVN3_9FIRM</name>
<feature type="region of interest" description="Disordered" evidence="1">
    <location>
        <begin position="94"/>
        <end position="140"/>
    </location>
</feature>
<evidence type="ECO:0000256" key="1">
    <source>
        <dbReference type="SAM" id="MobiDB-lite"/>
    </source>
</evidence>
<evidence type="ECO:0000313" key="3">
    <source>
        <dbReference type="Proteomes" id="UP000054705"/>
    </source>
</evidence>